<evidence type="ECO:0000256" key="4">
    <source>
        <dbReference type="SAM" id="MobiDB-lite"/>
    </source>
</evidence>
<reference evidence="7" key="1">
    <citation type="journal article" date="2019" name="Int. J. Syst. Evol. Microbiol.">
        <title>The Global Catalogue of Microorganisms (GCM) 10K type strain sequencing project: providing services to taxonomists for standard genome sequencing and annotation.</title>
        <authorList>
            <consortium name="The Broad Institute Genomics Platform"/>
            <consortium name="The Broad Institute Genome Sequencing Center for Infectious Disease"/>
            <person name="Wu L."/>
            <person name="Ma J."/>
        </authorList>
    </citation>
    <scope>NUCLEOTIDE SEQUENCE [LARGE SCALE GENOMIC DNA]</scope>
    <source>
        <strain evidence="7">NBRC 108894</strain>
    </source>
</reference>
<keyword evidence="1" id="KW-0805">Transcription regulation</keyword>
<dbReference type="Pfam" id="PF13377">
    <property type="entry name" value="Peripla_BP_3"/>
    <property type="match status" value="1"/>
</dbReference>
<dbReference type="SUPFAM" id="SSF47413">
    <property type="entry name" value="lambda repressor-like DNA-binding domains"/>
    <property type="match status" value="1"/>
</dbReference>
<dbReference type="CDD" id="cd06267">
    <property type="entry name" value="PBP1_LacI_sugar_binding-like"/>
    <property type="match status" value="1"/>
</dbReference>
<dbReference type="InterPro" id="IPR028082">
    <property type="entry name" value="Peripla_BP_I"/>
</dbReference>
<feature type="region of interest" description="Disordered" evidence="4">
    <location>
        <begin position="310"/>
        <end position="335"/>
    </location>
</feature>
<dbReference type="PANTHER" id="PTHR30146">
    <property type="entry name" value="LACI-RELATED TRANSCRIPTIONAL REPRESSOR"/>
    <property type="match status" value="1"/>
</dbReference>
<dbReference type="InterPro" id="IPR000843">
    <property type="entry name" value="HTH_LacI"/>
</dbReference>
<dbReference type="InterPro" id="IPR010982">
    <property type="entry name" value="Lambda_DNA-bd_dom_sf"/>
</dbReference>
<feature type="domain" description="HTH lacI-type" evidence="5">
    <location>
        <begin position="12"/>
        <end position="67"/>
    </location>
</feature>
<keyword evidence="3" id="KW-0804">Transcription</keyword>
<dbReference type="CDD" id="cd01392">
    <property type="entry name" value="HTH_LacI"/>
    <property type="match status" value="1"/>
</dbReference>
<comment type="caution">
    <text evidence="6">The sequence shown here is derived from an EMBL/GenBank/DDBJ whole genome shotgun (WGS) entry which is preliminary data.</text>
</comment>
<proteinExistence type="predicted"/>
<protein>
    <submittedName>
        <fullName evidence="6">LacI family transcriptional regulator</fullName>
    </submittedName>
</protein>
<evidence type="ECO:0000256" key="1">
    <source>
        <dbReference type="ARBA" id="ARBA00023015"/>
    </source>
</evidence>
<dbReference type="Gene3D" id="3.40.50.2300">
    <property type="match status" value="2"/>
</dbReference>
<feature type="compositionally biased region" description="Low complexity" evidence="4">
    <location>
        <begin position="314"/>
        <end position="327"/>
    </location>
</feature>
<evidence type="ECO:0000256" key="3">
    <source>
        <dbReference type="ARBA" id="ARBA00023163"/>
    </source>
</evidence>
<dbReference type="Gene3D" id="1.10.260.40">
    <property type="entry name" value="lambda repressor-like DNA-binding domains"/>
    <property type="match status" value="1"/>
</dbReference>
<gene>
    <name evidence="6" type="primary">lacI_4</name>
    <name evidence="6" type="ORF">GCM10025881_27900</name>
</gene>
<organism evidence="6 7">
    <name type="scientific">Pseudolysinimonas kribbensis</name>
    <dbReference type="NCBI Taxonomy" id="433641"/>
    <lineage>
        <taxon>Bacteria</taxon>
        <taxon>Bacillati</taxon>
        <taxon>Actinomycetota</taxon>
        <taxon>Actinomycetes</taxon>
        <taxon>Micrococcales</taxon>
        <taxon>Microbacteriaceae</taxon>
        <taxon>Pseudolysinimonas</taxon>
    </lineage>
</organism>
<dbReference type="PRINTS" id="PR00036">
    <property type="entry name" value="HTHLACI"/>
</dbReference>
<dbReference type="PROSITE" id="PS00356">
    <property type="entry name" value="HTH_LACI_1"/>
    <property type="match status" value="1"/>
</dbReference>
<dbReference type="Pfam" id="PF00356">
    <property type="entry name" value="LacI"/>
    <property type="match status" value="1"/>
</dbReference>
<evidence type="ECO:0000313" key="7">
    <source>
        <dbReference type="Proteomes" id="UP001157034"/>
    </source>
</evidence>
<dbReference type="SMART" id="SM00354">
    <property type="entry name" value="HTH_LACI"/>
    <property type="match status" value="1"/>
</dbReference>
<dbReference type="SUPFAM" id="SSF53822">
    <property type="entry name" value="Periplasmic binding protein-like I"/>
    <property type="match status" value="1"/>
</dbReference>
<dbReference type="PANTHER" id="PTHR30146:SF153">
    <property type="entry name" value="LACTOSE OPERON REPRESSOR"/>
    <property type="match status" value="1"/>
</dbReference>
<dbReference type="PROSITE" id="PS50932">
    <property type="entry name" value="HTH_LACI_2"/>
    <property type="match status" value="1"/>
</dbReference>
<sequence length="335" mass="34811">MLRIVPARPATPTLYDVAREAGVSLATASRALNGSARRVREDSRVKVLAAAERLGYSTNAPAQAFARGGSTSIFLVVSDITDPFFAAIAAGAMRRAGSDGRLVLMGVTERDPARELDMVRTARRQRPAAIVLAGSRRHPDRTRAALLGELDAFEAGGGRVVAIGQDSLPYARVSFDHAGSGRDLAAAVAGLGYRRPLVLAGPAELQIARERVRGLADGFETAGIPLSGDRVVSGGFGRDDGEATMRDLLRAGVEADLVVAVNDVMAIGALAALREAGVGVPDRMGVAGFDDIAPSRDAAPALTTVRLPLEEAGSTRSSSPSATRSTRGCGSARRC</sequence>
<evidence type="ECO:0000259" key="5">
    <source>
        <dbReference type="PROSITE" id="PS50932"/>
    </source>
</evidence>
<name>A0ABQ6K5P8_9MICO</name>
<dbReference type="InterPro" id="IPR046335">
    <property type="entry name" value="LacI/GalR-like_sensor"/>
</dbReference>
<keyword evidence="2" id="KW-0238">DNA-binding</keyword>
<evidence type="ECO:0000256" key="2">
    <source>
        <dbReference type="ARBA" id="ARBA00023125"/>
    </source>
</evidence>
<evidence type="ECO:0000313" key="6">
    <source>
        <dbReference type="EMBL" id="GMA95966.1"/>
    </source>
</evidence>
<accession>A0ABQ6K5P8</accession>
<dbReference type="Proteomes" id="UP001157034">
    <property type="component" value="Unassembled WGS sequence"/>
</dbReference>
<dbReference type="EMBL" id="BSVB01000001">
    <property type="protein sequence ID" value="GMA95966.1"/>
    <property type="molecule type" value="Genomic_DNA"/>
</dbReference>
<keyword evidence="7" id="KW-1185">Reference proteome</keyword>